<dbReference type="GO" id="GO:0004523">
    <property type="term" value="F:RNA-DNA hybrid ribonuclease activity"/>
    <property type="evidence" value="ECO:0007669"/>
    <property type="project" value="InterPro"/>
</dbReference>
<evidence type="ECO:0000313" key="5">
    <source>
        <dbReference type="Proteomes" id="UP000247702"/>
    </source>
</evidence>
<evidence type="ECO:0000313" key="3">
    <source>
        <dbReference type="EMBL" id="GBC05799.1"/>
    </source>
</evidence>
<gene>
    <name evidence="4" type="ORF">RCL2_001876700</name>
    <name evidence="3" type="ORF">RclHR1_06420022</name>
</gene>
<dbReference type="InterPro" id="IPR002156">
    <property type="entry name" value="RNaseH_domain"/>
</dbReference>
<reference evidence="3 5" key="1">
    <citation type="submission" date="2017-11" db="EMBL/GenBank/DDBJ databases">
        <title>The genome of Rhizophagus clarus HR1 reveals common genetic basis of auxotrophy among arbuscular mycorrhizal fungi.</title>
        <authorList>
            <person name="Kobayashi Y."/>
        </authorList>
    </citation>
    <scope>NUCLEOTIDE SEQUENCE [LARGE SCALE GENOMIC DNA]</scope>
    <source>
        <strain evidence="3 5">HR1</strain>
    </source>
</reference>
<feature type="chain" id="PRO_5033340631" evidence="1">
    <location>
        <begin position="34"/>
        <end position="144"/>
    </location>
</feature>
<organism evidence="3 5">
    <name type="scientific">Rhizophagus clarus</name>
    <dbReference type="NCBI Taxonomy" id="94130"/>
    <lineage>
        <taxon>Eukaryota</taxon>
        <taxon>Fungi</taxon>
        <taxon>Fungi incertae sedis</taxon>
        <taxon>Mucoromycota</taxon>
        <taxon>Glomeromycotina</taxon>
        <taxon>Glomeromycetes</taxon>
        <taxon>Glomerales</taxon>
        <taxon>Glomeraceae</taxon>
        <taxon>Rhizophagus</taxon>
    </lineage>
</organism>
<dbReference type="SUPFAM" id="SSF53098">
    <property type="entry name" value="Ribonuclease H-like"/>
    <property type="match status" value="1"/>
</dbReference>
<feature type="domain" description="RNase H type-1" evidence="2">
    <location>
        <begin position="1"/>
        <end position="108"/>
    </location>
</feature>
<feature type="signal peptide" evidence="1">
    <location>
        <begin position="1"/>
        <end position="33"/>
    </location>
</feature>
<dbReference type="EMBL" id="BEXD01004029">
    <property type="protein sequence ID" value="GBC05799.1"/>
    <property type="molecule type" value="Genomic_DNA"/>
</dbReference>
<proteinExistence type="predicted"/>
<evidence type="ECO:0000259" key="2">
    <source>
        <dbReference type="PROSITE" id="PS50879"/>
    </source>
</evidence>
<accession>A0A2Z6SIU2</accession>
<dbReference type="Gene3D" id="3.30.420.10">
    <property type="entry name" value="Ribonuclease H-like superfamily/Ribonuclease H"/>
    <property type="match status" value="1"/>
</dbReference>
<dbReference type="PROSITE" id="PS50879">
    <property type="entry name" value="RNASE_H_1"/>
    <property type="match status" value="1"/>
</dbReference>
<comment type="caution">
    <text evidence="3">The sequence shown here is derived from an EMBL/GenBank/DDBJ whole genome shotgun (WGS) entry which is preliminary data.</text>
</comment>
<dbReference type="AlphaFoldDB" id="A0A2Z6SIU2"/>
<keyword evidence="5" id="KW-1185">Reference proteome</keyword>
<dbReference type="Proteomes" id="UP000247702">
    <property type="component" value="Unassembled WGS sequence"/>
</dbReference>
<dbReference type="Pfam" id="PF00075">
    <property type="entry name" value="RNase_H"/>
    <property type="match status" value="1"/>
</dbReference>
<keyword evidence="1" id="KW-0732">Signal</keyword>
<name>A0A2Z6SIU2_9GLOM</name>
<dbReference type="InterPro" id="IPR012337">
    <property type="entry name" value="RNaseH-like_sf"/>
</dbReference>
<dbReference type="EMBL" id="BLAL01000208">
    <property type="protein sequence ID" value="GES91969.1"/>
    <property type="molecule type" value="Genomic_DNA"/>
</dbReference>
<dbReference type="Proteomes" id="UP000615446">
    <property type="component" value="Unassembled WGS sequence"/>
</dbReference>
<evidence type="ECO:0000256" key="1">
    <source>
        <dbReference type="SAM" id="SignalP"/>
    </source>
</evidence>
<sequence>MITVSARVVYWPSSTRAKLIAIFLALLVVPEDAAINIYTDSQCTISAINNWDNPQTRIRIKQPNSLVIMKIKMVCKEKHLRLELVKVKGHDRNKENEIADRLAKEGLSSDNFFDSRIDFINHDIRFFFLFKDISIETNLQHFII</sequence>
<dbReference type="InterPro" id="IPR036397">
    <property type="entry name" value="RNaseH_sf"/>
</dbReference>
<evidence type="ECO:0000313" key="4">
    <source>
        <dbReference type="EMBL" id="GES91969.1"/>
    </source>
</evidence>
<dbReference type="GO" id="GO:0003676">
    <property type="term" value="F:nucleic acid binding"/>
    <property type="evidence" value="ECO:0007669"/>
    <property type="project" value="InterPro"/>
</dbReference>
<protein>
    <submittedName>
        <fullName evidence="4">Ribonuclease H-like domain-containing protein</fullName>
    </submittedName>
</protein>
<dbReference type="OrthoDB" id="2447560at2759"/>
<reference evidence="4" key="2">
    <citation type="submission" date="2019-10" db="EMBL/GenBank/DDBJ databases">
        <title>Conservation and host-specific expression of non-tandemly repeated heterogenous ribosome RNA gene in arbuscular mycorrhizal fungi.</title>
        <authorList>
            <person name="Maeda T."/>
            <person name="Kobayashi Y."/>
            <person name="Nakagawa T."/>
            <person name="Ezawa T."/>
            <person name="Yamaguchi K."/>
            <person name="Bino T."/>
            <person name="Nishimoto Y."/>
            <person name="Shigenobu S."/>
            <person name="Kawaguchi M."/>
        </authorList>
    </citation>
    <scope>NUCLEOTIDE SEQUENCE</scope>
    <source>
        <strain evidence="4">HR1</strain>
    </source>
</reference>